<protein>
    <recommendedName>
        <fullName evidence="4">Lipoprotein</fullName>
    </recommendedName>
</protein>
<evidence type="ECO:0008006" key="4">
    <source>
        <dbReference type="Google" id="ProtNLM"/>
    </source>
</evidence>
<evidence type="ECO:0000313" key="3">
    <source>
        <dbReference type="Proteomes" id="UP000245206"/>
    </source>
</evidence>
<gene>
    <name evidence="2" type="ORF">LPTSP2_22790</name>
</gene>
<reference evidence="3" key="1">
    <citation type="journal article" date="2019" name="Microbiol. Immunol.">
        <title>Molecular and phenotypic characterization of Leptospira johnsonii sp. nov., Leptospira ellinghausenii sp. nov. and Leptospira ryugenii sp. nov. isolated from soil and water in Japan.</title>
        <authorList>
            <person name="Masuzawa T."/>
            <person name="Saito M."/>
            <person name="Nakao R."/>
            <person name="Nikaido Y."/>
            <person name="Matsumoto M."/>
            <person name="Ogawa M."/>
            <person name="Yokoyama M."/>
            <person name="Hidaka Y."/>
            <person name="Tomita J."/>
            <person name="Sakakibara K."/>
            <person name="Suzuki K."/>
            <person name="Yasuda S."/>
            <person name="Sato H."/>
            <person name="Yamaguchi M."/>
            <person name="Yoshida S.I."/>
            <person name="Koizumi N."/>
            <person name="Kawamura Y."/>
        </authorList>
    </citation>
    <scope>NUCLEOTIDE SEQUENCE [LARGE SCALE GENOMIC DNA]</scope>
    <source>
        <strain evidence="3">E18</strain>
    </source>
</reference>
<evidence type="ECO:0000313" key="2">
    <source>
        <dbReference type="EMBL" id="GBF42986.1"/>
    </source>
</evidence>
<dbReference type="AlphaFoldDB" id="A0A2P2DED9"/>
<name>A0A2P2DED9_9LEPT</name>
<dbReference type="Proteomes" id="UP000245206">
    <property type="component" value="Unassembled WGS sequence"/>
</dbReference>
<accession>A0A2P2DED9</accession>
<sequence length="297" mass="34343">MKRFSTLVLLTFFLSHVFLQAQVKPQLENEWAVAKNLGPIIDGTSVRWSFLAMVKTDEIDSIRGIERSGEDKKEYFNQQKNIEKGKLYIESNALNEAEYQWIFESGNTSKFFTFELKNKEGEIKSLHIPINFSEQSKVSLRLVLDKNFGIKKELTKVPFHRNFDGRKWVIGHSENDENVSMIELFPGGVTNQNWTELYRFTLLKKIGTSRRNVFVTAVKAELAKDCSDLYFNILKETDSEIIFEWSHDGCGGYPTGSEISRMVSNDEQSFLFTFASNQSKHSKNQKEIYLSILENEK</sequence>
<keyword evidence="3" id="KW-1185">Reference proteome</keyword>
<comment type="caution">
    <text evidence="2">The sequence shown here is derived from an EMBL/GenBank/DDBJ whole genome shotgun (WGS) entry which is preliminary data.</text>
</comment>
<feature type="signal peptide" evidence="1">
    <location>
        <begin position="1"/>
        <end position="21"/>
    </location>
</feature>
<keyword evidence="1" id="KW-0732">Signal</keyword>
<dbReference type="EMBL" id="BFAZ01000009">
    <property type="protein sequence ID" value="GBF42986.1"/>
    <property type="molecule type" value="Genomic_DNA"/>
</dbReference>
<dbReference type="RefSeq" id="WP_108959994.1">
    <property type="nucleotide sequence ID" value="NZ_BFAZ01000009.1"/>
</dbReference>
<proteinExistence type="predicted"/>
<feature type="chain" id="PRO_5015112636" description="Lipoprotein" evidence="1">
    <location>
        <begin position="22"/>
        <end position="297"/>
    </location>
</feature>
<evidence type="ECO:0000256" key="1">
    <source>
        <dbReference type="SAM" id="SignalP"/>
    </source>
</evidence>
<organism evidence="2 3">
    <name type="scientific">Leptospira ellinghausenii</name>
    <dbReference type="NCBI Taxonomy" id="1917822"/>
    <lineage>
        <taxon>Bacteria</taxon>
        <taxon>Pseudomonadati</taxon>
        <taxon>Spirochaetota</taxon>
        <taxon>Spirochaetia</taxon>
        <taxon>Leptospirales</taxon>
        <taxon>Leptospiraceae</taxon>
        <taxon>Leptospira</taxon>
    </lineage>
</organism>
<dbReference type="OrthoDB" id="343977at2"/>